<dbReference type="PANTHER" id="PTHR24221">
    <property type="entry name" value="ATP-BINDING CASSETTE SUB-FAMILY B"/>
    <property type="match status" value="1"/>
</dbReference>
<keyword evidence="5 11" id="KW-0812">Transmembrane</keyword>
<evidence type="ECO:0000256" key="8">
    <source>
        <dbReference type="ARBA" id="ARBA00022989"/>
    </source>
</evidence>
<evidence type="ECO:0000256" key="6">
    <source>
        <dbReference type="ARBA" id="ARBA00022741"/>
    </source>
</evidence>
<sequence length="589" mass="61831">MSTLPLADIVPRSKKMLSRPAELDTVIGVSALAGLVEGLALAALLPTITALAESDAVWGLRLSGWLWVLGGLSVVSFVINYVSARRSYDVALDFLRSIHRIFGDQVAKQPLGWFARPVAGALSRLVSTELMMAGEILAHMISPLVSRATAALVIIVAAWVWSPLLGLVLTCAIPVFVLITLVSAAFVRRGRTIHEPAEVDLANRIVEYAQSQGALRSCGRSGDFEPLTDAMARARAKKKSALLIETLGLLLSGMVTQGVIVVLISVAGSLAVAGTLEPIPALAFIGLALRFTSTLSAITDAAMSLESRRPLLDQLDEVLDATPLPAPDSPADLSAPGAVALTNVTFGYGTGEPVLRDVSIDVPAGSMVALVGPSGSGKTTVAKLVSRFYDVDAGRVLVGGVPVTEQTTEQLMAQLSIVFQDVYLFDDTLLANIAVGREGASEDEVLNAARTAGVAEIAHRLPGGWDSNVGEGGRALSGGERQRVAIARALLKKAPIVLLDEATSALDVENEANIVAAIDELRTQATVLVIAHRLDTIARADSIVALTDAGEVEAIGTHDELVAAGGTYASYWTRLSRAQGWQLTNRPTG</sequence>
<organism evidence="14 15">
    <name type="scientific">Gordonia humi</name>
    <dbReference type="NCBI Taxonomy" id="686429"/>
    <lineage>
        <taxon>Bacteria</taxon>
        <taxon>Bacillati</taxon>
        <taxon>Actinomycetota</taxon>
        <taxon>Actinomycetes</taxon>
        <taxon>Mycobacteriales</taxon>
        <taxon>Gordoniaceae</taxon>
        <taxon>Gordonia</taxon>
    </lineage>
</organism>
<keyword evidence="6" id="KW-0547">Nucleotide-binding</keyword>
<evidence type="ECO:0000256" key="5">
    <source>
        <dbReference type="ARBA" id="ARBA00022692"/>
    </source>
</evidence>
<keyword evidence="7 14" id="KW-0067">ATP-binding</keyword>
<feature type="transmembrane region" description="Helical" evidence="11">
    <location>
        <begin position="136"/>
        <end position="161"/>
    </location>
</feature>
<evidence type="ECO:0000256" key="11">
    <source>
        <dbReference type="SAM" id="Phobius"/>
    </source>
</evidence>
<evidence type="ECO:0000256" key="4">
    <source>
        <dbReference type="ARBA" id="ARBA00022519"/>
    </source>
</evidence>
<name>A0A840F3R8_9ACTN</name>
<dbReference type="Pfam" id="PF00005">
    <property type="entry name" value="ABC_tran"/>
    <property type="match status" value="1"/>
</dbReference>
<feature type="transmembrane region" description="Helical" evidence="11">
    <location>
        <begin position="241"/>
        <end position="267"/>
    </location>
</feature>
<evidence type="ECO:0000313" key="15">
    <source>
        <dbReference type="Proteomes" id="UP000551501"/>
    </source>
</evidence>
<dbReference type="Pfam" id="PF00664">
    <property type="entry name" value="ABC_membrane"/>
    <property type="match status" value="1"/>
</dbReference>
<dbReference type="EMBL" id="JACIFP010000001">
    <property type="protein sequence ID" value="MBB4134227.1"/>
    <property type="molecule type" value="Genomic_DNA"/>
</dbReference>
<dbReference type="SUPFAM" id="SSF90123">
    <property type="entry name" value="ABC transporter transmembrane region"/>
    <property type="match status" value="1"/>
</dbReference>
<reference evidence="14 15" key="1">
    <citation type="submission" date="2020-08" db="EMBL/GenBank/DDBJ databases">
        <title>Sequencing the genomes of 1000 actinobacteria strains.</title>
        <authorList>
            <person name="Klenk H.-P."/>
        </authorList>
    </citation>
    <scope>NUCLEOTIDE SEQUENCE [LARGE SCALE GENOMIC DNA]</scope>
    <source>
        <strain evidence="14 15">DSM 45298</strain>
    </source>
</reference>
<dbReference type="InterPro" id="IPR003439">
    <property type="entry name" value="ABC_transporter-like_ATP-bd"/>
</dbReference>
<evidence type="ECO:0000256" key="2">
    <source>
        <dbReference type="ARBA" id="ARBA00022448"/>
    </source>
</evidence>
<comment type="similarity">
    <text evidence="10">Belongs to the ABC transporter superfamily. Siderophore-Fe(3+) uptake transporter (SIUT) (TC 3.A.1.21) family.</text>
</comment>
<comment type="subcellular location">
    <subcellularLocation>
        <location evidence="1">Cell inner membrane</location>
        <topology evidence="1">Multi-pass membrane protein</topology>
    </subcellularLocation>
</comment>
<evidence type="ECO:0000256" key="9">
    <source>
        <dbReference type="ARBA" id="ARBA00023136"/>
    </source>
</evidence>
<dbReference type="RefSeq" id="WP_183369427.1">
    <property type="nucleotide sequence ID" value="NZ_BAABHL010000129.1"/>
</dbReference>
<dbReference type="InterPro" id="IPR027417">
    <property type="entry name" value="P-loop_NTPase"/>
</dbReference>
<dbReference type="InterPro" id="IPR011527">
    <property type="entry name" value="ABC1_TM_dom"/>
</dbReference>
<feature type="transmembrane region" description="Helical" evidence="11">
    <location>
        <begin position="167"/>
        <end position="187"/>
    </location>
</feature>
<dbReference type="InterPro" id="IPR036640">
    <property type="entry name" value="ABC1_TM_sf"/>
</dbReference>
<feature type="transmembrane region" description="Helical" evidence="11">
    <location>
        <begin position="21"/>
        <end position="44"/>
    </location>
</feature>
<gene>
    <name evidence="14" type="ORF">BKA16_000779</name>
</gene>
<proteinExistence type="inferred from homology"/>
<evidence type="ECO:0000256" key="7">
    <source>
        <dbReference type="ARBA" id="ARBA00022840"/>
    </source>
</evidence>
<protein>
    <submittedName>
        <fullName evidence="14">ATP-binding cassette subfamily B protein</fullName>
    </submittedName>
</protein>
<dbReference type="Proteomes" id="UP000551501">
    <property type="component" value="Unassembled WGS sequence"/>
</dbReference>
<dbReference type="GO" id="GO:0005524">
    <property type="term" value="F:ATP binding"/>
    <property type="evidence" value="ECO:0007669"/>
    <property type="project" value="UniProtKB-KW"/>
</dbReference>
<dbReference type="SMART" id="SM00382">
    <property type="entry name" value="AAA"/>
    <property type="match status" value="1"/>
</dbReference>
<evidence type="ECO:0000256" key="3">
    <source>
        <dbReference type="ARBA" id="ARBA00022475"/>
    </source>
</evidence>
<dbReference type="InterPro" id="IPR017871">
    <property type="entry name" value="ABC_transporter-like_CS"/>
</dbReference>
<dbReference type="Gene3D" id="3.40.50.300">
    <property type="entry name" value="P-loop containing nucleotide triphosphate hydrolases"/>
    <property type="match status" value="1"/>
</dbReference>
<dbReference type="GO" id="GO:0016887">
    <property type="term" value="F:ATP hydrolysis activity"/>
    <property type="evidence" value="ECO:0007669"/>
    <property type="project" value="InterPro"/>
</dbReference>
<keyword evidence="3" id="KW-1003">Cell membrane</keyword>
<keyword evidence="8 11" id="KW-1133">Transmembrane helix</keyword>
<evidence type="ECO:0000256" key="1">
    <source>
        <dbReference type="ARBA" id="ARBA00004429"/>
    </source>
</evidence>
<dbReference type="PANTHER" id="PTHR24221:SF397">
    <property type="entry name" value="ABC TRANSPORTER, ATP-BINDING TRANSMEMBRANE PROTEIN"/>
    <property type="match status" value="1"/>
</dbReference>
<dbReference type="SUPFAM" id="SSF52540">
    <property type="entry name" value="P-loop containing nucleoside triphosphate hydrolases"/>
    <property type="match status" value="1"/>
</dbReference>
<comment type="caution">
    <text evidence="14">The sequence shown here is derived from an EMBL/GenBank/DDBJ whole genome shotgun (WGS) entry which is preliminary data.</text>
</comment>
<dbReference type="GO" id="GO:0005886">
    <property type="term" value="C:plasma membrane"/>
    <property type="evidence" value="ECO:0007669"/>
    <property type="project" value="UniProtKB-SubCell"/>
</dbReference>
<dbReference type="PROSITE" id="PS50929">
    <property type="entry name" value="ABC_TM1F"/>
    <property type="match status" value="1"/>
</dbReference>
<dbReference type="Gene3D" id="1.20.1560.10">
    <property type="entry name" value="ABC transporter type 1, transmembrane domain"/>
    <property type="match status" value="1"/>
</dbReference>
<keyword evidence="2" id="KW-0813">Transport</keyword>
<dbReference type="GO" id="GO:0034040">
    <property type="term" value="F:ATPase-coupled lipid transmembrane transporter activity"/>
    <property type="evidence" value="ECO:0007669"/>
    <property type="project" value="TreeGrafter"/>
</dbReference>
<dbReference type="InterPro" id="IPR003593">
    <property type="entry name" value="AAA+_ATPase"/>
</dbReference>
<feature type="domain" description="ABC transmembrane type-1" evidence="13">
    <location>
        <begin position="26"/>
        <end position="307"/>
    </location>
</feature>
<keyword evidence="9 11" id="KW-0472">Membrane</keyword>
<dbReference type="FunFam" id="3.40.50.300:FF:000221">
    <property type="entry name" value="Multidrug ABC transporter ATP-binding protein"/>
    <property type="match status" value="1"/>
</dbReference>
<dbReference type="InterPro" id="IPR039421">
    <property type="entry name" value="Type_1_exporter"/>
</dbReference>
<evidence type="ECO:0000259" key="12">
    <source>
        <dbReference type="PROSITE" id="PS50893"/>
    </source>
</evidence>
<dbReference type="PROSITE" id="PS50893">
    <property type="entry name" value="ABC_TRANSPORTER_2"/>
    <property type="match status" value="1"/>
</dbReference>
<feature type="domain" description="ABC transporter" evidence="12">
    <location>
        <begin position="339"/>
        <end position="574"/>
    </location>
</feature>
<dbReference type="AlphaFoldDB" id="A0A840F3R8"/>
<accession>A0A840F3R8</accession>
<dbReference type="GO" id="GO:0140359">
    <property type="term" value="F:ABC-type transporter activity"/>
    <property type="evidence" value="ECO:0007669"/>
    <property type="project" value="InterPro"/>
</dbReference>
<evidence type="ECO:0000256" key="10">
    <source>
        <dbReference type="ARBA" id="ARBA00023455"/>
    </source>
</evidence>
<feature type="transmembrane region" description="Helical" evidence="11">
    <location>
        <begin position="64"/>
        <end position="82"/>
    </location>
</feature>
<keyword evidence="4" id="KW-0997">Cell inner membrane</keyword>
<keyword evidence="15" id="KW-1185">Reference proteome</keyword>
<evidence type="ECO:0000259" key="13">
    <source>
        <dbReference type="PROSITE" id="PS50929"/>
    </source>
</evidence>
<evidence type="ECO:0000313" key="14">
    <source>
        <dbReference type="EMBL" id="MBB4134227.1"/>
    </source>
</evidence>
<dbReference type="PROSITE" id="PS00211">
    <property type="entry name" value="ABC_TRANSPORTER_1"/>
    <property type="match status" value="1"/>
</dbReference>